<sequence>MTRFVLNACVFVVLCAGAAYMLLPGYHRAATPTWFGMTRVAPGLFTDASARQEELAALVTDARDRSSVAFGTPSRPSRVLVCTTERCAARFGIRTSGLAIGARTILIAPKGINATILTHEQVHIDLRRHMSLRDVLYPRFPAWFDEGLAALVSDDTRLDRMDVPEARFILDARLRRDWSRMTTADTWPRTYGAARTLVADLVQRLGPDGLRALIAEVGTTGDFAAALATRLPPDWP</sequence>
<organism evidence="1 2">
    <name type="scientific">Pseudaestuariivita atlantica</name>
    <dbReference type="NCBI Taxonomy" id="1317121"/>
    <lineage>
        <taxon>Bacteria</taxon>
        <taxon>Pseudomonadati</taxon>
        <taxon>Pseudomonadota</taxon>
        <taxon>Alphaproteobacteria</taxon>
        <taxon>Rhodobacterales</taxon>
        <taxon>Paracoccaceae</taxon>
        <taxon>Pseudaestuariivita</taxon>
    </lineage>
</organism>
<evidence type="ECO:0008006" key="3">
    <source>
        <dbReference type="Google" id="ProtNLM"/>
    </source>
</evidence>
<evidence type="ECO:0000313" key="1">
    <source>
        <dbReference type="EMBL" id="KNG94061.1"/>
    </source>
</evidence>
<dbReference type="EMBL" id="AQQZ01000003">
    <property type="protein sequence ID" value="KNG94061.1"/>
    <property type="molecule type" value="Genomic_DNA"/>
</dbReference>
<accession>A0A0L1JQP8</accession>
<gene>
    <name evidence="1" type="ORF">ATO11_07370</name>
</gene>
<keyword evidence="2" id="KW-1185">Reference proteome</keyword>
<proteinExistence type="predicted"/>
<comment type="caution">
    <text evidence="1">The sequence shown here is derived from an EMBL/GenBank/DDBJ whole genome shotgun (WGS) entry which is preliminary data.</text>
</comment>
<name>A0A0L1JQP8_9RHOB</name>
<protein>
    <recommendedName>
        <fullName evidence="3">Peptidase MA-like domain-containing protein</fullName>
    </recommendedName>
</protein>
<dbReference type="AlphaFoldDB" id="A0A0L1JQP8"/>
<dbReference type="RefSeq" id="WP_050530206.1">
    <property type="nucleotide sequence ID" value="NZ_AQQZ01000003.1"/>
</dbReference>
<evidence type="ECO:0000313" key="2">
    <source>
        <dbReference type="Proteomes" id="UP000036938"/>
    </source>
</evidence>
<reference evidence="1 2" key="1">
    <citation type="journal article" date="2015" name="Int. J. Syst. Evol. Microbiol.">
        <title>Aestuariivita atlantica sp. nov., isolated from deep sea sediment of the Atlantic Ocean.</title>
        <authorList>
            <person name="Li G."/>
            <person name="Lai Q."/>
            <person name="Du Y."/>
            <person name="Liu X."/>
            <person name="Sun F."/>
            <person name="Shao Z."/>
        </authorList>
    </citation>
    <scope>NUCLEOTIDE SEQUENCE [LARGE SCALE GENOMIC DNA]</scope>
    <source>
        <strain evidence="1 2">22II-S11-z3</strain>
    </source>
</reference>
<dbReference type="STRING" id="1317121.ATO11_07370"/>
<dbReference type="Proteomes" id="UP000036938">
    <property type="component" value="Unassembled WGS sequence"/>
</dbReference>
<dbReference type="OrthoDB" id="43895at2"/>